<dbReference type="Proteomes" id="UP000235881">
    <property type="component" value="Unassembled WGS sequence"/>
</dbReference>
<reference evidence="2 3" key="1">
    <citation type="submission" date="2018-01" db="EMBL/GenBank/DDBJ databases">
        <title>Denitrification phenotypes of diverse strains of Pseudomonas stutzeri.</title>
        <authorList>
            <person name="Milligan D.A."/>
            <person name="Bergaust L."/>
            <person name="Bakken L.R."/>
            <person name="Frostegard A."/>
        </authorList>
    </citation>
    <scope>NUCLEOTIDE SEQUENCE [LARGE SCALE GENOMIC DNA]</scope>
    <source>
        <strain evidence="2 3">DSM 50238</strain>
    </source>
</reference>
<dbReference type="RefSeq" id="WP_037019222.1">
    <property type="nucleotide sequence ID" value="NZ_CP065721.1"/>
</dbReference>
<organism evidence="2 3">
    <name type="scientific">Stutzerimonas degradans</name>
    <dbReference type="NCBI Taxonomy" id="2968968"/>
    <lineage>
        <taxon>Bacteria</taxon>
        <taxon>Pseudomonadati</taxon>
        <taxon>Pseudomonadota</taxon>
        <taxon>Gammaproteobacteria</taxon>
        <taxon>Pseudomonadales</taxon>
        <taxon>Pseudomonadaceae</taxon>
        <taxon>Stutzerimonas</taxon>
    </lineage>
</organism>
<dbReference type="PIRSF" id="PIRSF004923">
    <property type="entry name" value="RseC"/>
    <property type="match status" value="1"/>
</dbReference>
<dbReference type="EMBL" id="POUK01000001">
    <property type="protein sequence ID" value="PNF78120.1"/>
    <property type="molecule type" value="Genomic_DNA"/>
</dbReference>
<evidence type="ECO:0000313" key="2">
    <source>
        <dbReference type="EMBL" id="PNF78120.1"/>
    </source>
</evidence>
<dbReference type="Pfam" id="PF04246">
    <property type="entry name" value="RseC_MucC"/>
    <property type="match status" value="1"/>
</dbReference>
<feature type="transmembrane region" description="Helical" evidence="1">
    <location>
        <begin position="80"/>
        <end position="100"/>
    </location>
</feature>
<feature type="transmembrane region" description="Helical" evidence="1">
    <location>
        <begin position="106"/>
        <end position="124"/>
    </location>
</feature>
<dbReference type="InterPro" id="IPR026268">
    <property type="entry name" value="RseC"/>
</dbReference>
<proteinExistence type="predicted"/>
<evidence type="ECO:0000313" key="3">
    <source>
        <dbReference type="Proteomes" id="UP000235881"/>
    </source>
</evidence>
<dbReference type="PANTHER" id="PTHR35867">
    <property type="entry name" value="PROTEIN RSEC"/>
    <property type="match status" value="1"/>
</dbReference>
<keyword evidence="3" id="KW-1185">Reference proteome</keyword>
<protein>
    <submittedName>
        <fullName evidence="2">Transcriptional regulator</fullName>
    </submittedName>
</protein>
<keyword evidence="1" id="KW-1133">Transmembrane helix</keyword>
<accession>A0A8E2QHJ9</accession>
<evidence type="ECO:0000256" key="1">
    <source>
        <dbReference type="SAM" id="Phobius"/>
    </source>
</evidence>
<sequence length="151" mass="16128">MIEEQGRVVAVESGAVWVQTQRRSTCSGCVAKNGCGQGLMERLDVRERSGLIRAVSTLQLQVGDAVVLGIEERVLLRGALLVYLFPLLMLLVAASVVAQWSASEPWIIAAGLGGFVIAWGIVRLRSQRAANDPSLQPVVLRAMLAGSSGMQ</sequence>
<keyword evidence="1" id="KW-0472">Membrane</keyword>
<dbReference type="PANTHER" id="PTHR35867:SF1">
    <property type="entry name" value="PROTEIN RSEC"/>
    <property type="match status" value="1"/>
</dbReference>
<dbReference type="AlphaFoldDB" id="A0A8E2QHJ9"/>
<comment type="caution">
    <text evidence="2">The sequence shown here is derived from an EMBL/GenBank/DDBJ whole genome shotgun (WGS) entry which is preliminary data.</text>
</comment>
<dbReference type="InterPro" id="IPR007359">
    <property type="entry name" value="SigmaE_reg_RseC_MucC"/>
</dbReference>
<keyword evidence="1" id="KW-0812">Transmembrane</keyword>
<gene>
    <name evidence="2" type="ORF">CXK95_02175</name>
</gene>
<name>A0A8E2QHJ9_9GAMM</name>